<evidence type="ECO:0000313" key="12">
    <source>
        <dbReference type="Proteomes" id="UP000193450"/>
    </source>
</evidence>
<evidence type="ECO:0000313" key="11">
    <source>
        <dbReference type="EMBL" id="ARN74847.1"/>
    </source>
</evidence>
<dbReference type="GO" id="GO:0005886">
    <property type="term" value="C:plasma membrane"/>
    <property type="evidence" value="ECO:0007669"/>
    <property type="project" value="UniProtKB-SubCell"/>
</dbReference>
<dbReference type="AlphaFoldDB" id="A0A1X9NIY1"/>
<reference evidence="11 12" key="1">
    <citation type="submission" date="2016-11" db="EMBL/GenBank/DDBJ databases">
        <title>Trade-off between light-utilization and light-protection in marine flavobacteria.</title>
        <authorList>
            <person name="Kumagai Y."/>
        </authorList>
    </citation>
    <scope>NUCLEOTIDE SEQUENCE [LARGE SCALE GENOMIC DNA]</scope>
    <source>
        <strain evidence="11 12">NBRC 107125</strain>
    </source>
</reference>
<organism evidence="11 12">
    <name type="scientific">Oceanicoccus sagamiensis</name>
    <dbReference type="NCBI Taxonomy" id="716816"/>
    <lineage>
        <taxon>Bacteria</taxon>
        <taxon>Pseudomonadati</taxon>
        <taxon>Pseudomonadota</taxon>
        <taxon>Gammaproteobacteria</taxon>
        <taxon>Cellvibrionales</taxon>
        <taxon>Spongiibacteraceae</taxon>
        <taxon>Oceanicoccus</taxon>
    </lineage>
</organism>
<evidence type="ECO:0000256" key="5">
    <source>
        <dbReference type="ARBA" id="ARBA00022475"/>
    </source>
</evidence>
<keyword evidence="6" id="KW-0997">Cell inner membrane</keyword>
<evidence type="ECO:0000256" key="7">
    <source>
        <dbReference type="ARBA" id="ARBA00022692"/>
    </source>
</evidence>
<name>A0A1X9NIY1_9GAMM</name>
<keyword evidence="12" id="KW-1185">Reference proteome</keyword>
<evidence type="ECO:0000256" key="6">
    <source>
        <dbReference type="ARBA" id="ARBA00022519"/>
    </source>
</evidence>
<evidence type="ECO:0000256" key="1">
    <source>
        <dbReference type="ARBA" id="ARBA00004533"/>
    </source>
</evidence>
<dbReference type="OrthoDB" id="5735555at2"/>
<evidence type="ECO:0000256" key="10">
    <source>
        <dbReference type="ARBA" id="ARBA00030772"/>
    </source>
</evidence>
<comment type="similarity">
    <text evidence="2">Belongs to the GSP N family.</text>
</comment>
<dbReference type="EMBL" id="CP019343">
    <property type="protein sequence ID" value="ARN74847.1"/>
    <property type="molecule type" value="Genomic_DNA"/>
</dbReference>
<keyword evidence="4" id="KW-0813">Transport</keyword>
<sequence>MKAILVAIVLLVLVGVVAIANAPASLVPMALAEAEKRQLLAPNAPAISLVNLEGTVWDGQANETVITVAGEPLHLGVLRWQLDPLSLLDSSPVIHVQTQASEHAVQATVIAKANGDIRINDIEGRMPISLLEPWLPMLVKGDISFVFDHITVNPKQLLAIDGVVNVEYVDWLGGDYAMPLGSYMAQISLQDNNIHMDINDFSASLGMNGLLTVNPLSGAYQFDATLQARPGLAPEVAESIAWFGKRNNQGDIILKQRGRF</sequence>
<dbReference type="InterPro" id="IPR022792">
    <property type="entry name" value="T2SS_protein-GspN"/>
</dbReference>
<dbReference type="KEGG" id="osg:BST96_12405"/>
<evidence type="ECO:0000256" key="8">
    <source>
        <dbReference type="ARBA" id="ARBA00022927"/>
    </source>
</evidence>
<accession>A0A1X9NIY1</accession>
<dbReference type="RefSeq" id="WP_085759011.1">
    <property type="nucleotide sequence ID" value="NZ_CP019343.1"/>
</dbReference>
<dbReference type="Proteomes" id="UP000193450">
    <property type="component" value="Chromosome"/>
</dbReference>
<dbReference type="GO" id="GO:0015627">
    <property type="term" value="C:type II protein secretion system complex"/>
    <property type="evidence" value="ECO:0007669"/>
    <property type="project" value="InterPro"/>
</dbReference>
<gene>
    <name evidence="11" type="ORF">BST96_12405</name>
</gene>
<keyword evidence="7" id="KW-0812">Transmembrane</keyword>
<comment type="subcellular location">
    <subcellularLocation>
        <location evidence="1">Cell inner membrane</location>
    </subcellularLocation>
</comment>
<keyword evidence="8" id="KW-0653">Protein transport</keyword>
<evidence type="ECO:0000256" key="2">
    <source>
        <dbReference type="ARBA" id="ARBA00007208"/>
    </source>
</evidence>
<evidence type="ECO:0000256" key="3">
    <source>
        <dbReference type="ARBA" id="ARBA00021563"/>
    </source>
</evidence>
<dbReference type="GO" id="GO:0015628">
    <property type="term" value="P:protein secretion by the type II secretion system"/>
    <property type="evidence" value="ECO:0007669"/>
    <property type="project" value="InterPro"/>
</dbReference>
<keyword evidence="5" id="KW-1003">Cell membrane</keyword>
<evidence type="ECO:0000256" key="9">
    <source>
        <dbReference type="ARBA" id="ARBA00023136"/>
    </source>
</evidence>
<protein>
    <recommendedName>
        <fullName evidence="3">Type II secretion system protein N</fullName>
    </recommendedName>
    <alternativeName>
        <fullName evidence="10">General secretion pathway protein N</fullName>
    </alternativeName>
</protein>
<proteinExistence type="inferred from homology"/>
<evidence type="ECO:0000256" key="4">
    <source>
        <dbReference type="ARBA" id="ARBA00022448"/>
    </source>
</evidence>
<keyword evidence="9" id="KW-0472">Membrane</keyword>
<dbReference type="Pfam" id="PF01203">
    <property type="entry name" value="T2SSN"/>
    <property type="match status" value="1"/>
</dbReference>
<dbReference type="STRING" id="716816.BST96_12405"/>